<accession>A0ABT9FLW3</accession>
<evidence type="ECO:0000313" key="4">
    <source>
        <dbReference type="Proteomes" id="UP001241848"/>
    </source>
</evidence>
<keyword evidence="1" id="KW-0732">Signal</keyword>
<dbReference type="SMART" id="SM00909">
    <property type="entry name" value="Germane"/>
    <property type="match status" value="2"/>
</dbReference>
<feature type="chain" id="PRO_5046156282" evidence="1">
    <location>
        <begin position="25"/>
        <end position="354"/>
    </location>
</feature>
<feature type="domain" description="GerMN" evidence="2">
    <location>
        <begin position="245"/>
        <end position="334"/>
    </location>
</feature>
<organism evidence="3 4">
    <name type="scientific">Paenibacillus zeirhizosphaerae</name>
    <dbReference type="NCBI Taxonomy" id="2987519"/>
    <lineage>
        <taxon>Bacteria</taxon>
        <taxon>Bacillati</taxon>
        <taxon>Bacillota</taxon>
        <taxon>Bacilli</taxon>
        <taxon>Bacillales</taxon>
        <taxon>Paenibacillaceae</taxon>
        <taxon>Paenibacillus</taxon>
    </lineage>
</organism>
<protein>
    <submittedName>
        <fullName evidence="3">GerMN domain-containing protein</fullName>
    </submittedName>
</protein>
<gene>
    <name evidence="3" type="ORF">OIN60_02700</name>
</gene>
<dbReference type="PROSITE" id="PS51257">
    <property type="entry name" value="PROKAR_LIPOPROTEIN"/>
    <property type="match status" value="1"/>
</dbReference>
<name>A0ABT9FLW3_9BACL</name>
<feature type="signal peptide" evidence="1">
    <location>
        <begin position="1"/>
        <end position="24"/>
    </location>
</feature>
<evidence type="ECO:0000313" key="3">
    <source>
        <dbReference type="EMBL" id="MDP4095700.1"/>
    </source>
</evidence>
<dbReference type="RefSeq" id="WP_305753341.1">
    <property type="nucleotide sequence ID" value="NZ_JAPCKK010000005.1"/>
</dbReference>
<sequence length="354" mass="37248">MRGKPSWRTGSAACILSSVLLLTACGDWSTGAESIDPPPAAVEEAMLAAVEPGGKEAVAAGTKLEAVYLQDANGFLVPVSLPVPGDTAEVNAKAALEMLVSGGPYAGTLPDGFEGVLPQGTEVQSVTLDKNEKLAVVEFTKPFTEYAETDERKMVEAVTWTLTEQPDIQNVQIWVDGQNLSEMPKGGLPLNRPLTRAMGLNLQMGQGASYTSSSPVTVYFSAASSAGVQYYVPITRLVPPGQDKMKASLEELIRGPRPEDGLNQVMTSGTVLKSVEQSAEGVVTVSITDDMFAAGEVVPAEFLQSVVLTASDNANNASAKVQIVLNGETTVLGEDNKNYGKPAGKPLHINEIPI</sequence>
<dbReference type="InterPro" id="IPR019606">
    <property type="entry name" value="GerMN"/>
</dbReference>
<keyword evidence="4" id="KW-1185">Reference proteome</keyword>
<feature type="domain" description="GerMN" evidence="2">
    <location>
        <begin position="92"/>
        <end position="184"/>
    </location>
</feature>
<reference evidence="3 4" key="1">
    <citation type="submission" date="2022-10" db="EMBL/GenBank/DDBJ databases">
        <title>Paenibacillus description and whole genome data of maize root bacterial community.</title>
        <authorList>
            <person name="Marton D."/>
            <person name="Farkas M."/>
            <person name="Cserhati M."/>
        </authorList>
    </citation>
    <scope>NUCLEOTIDE SEQUENCE [LARGE SCALE GENOMIC DNA]</scope>
    <source>
        <strain evidence="3 4">P96</strain>
    </source>
</reference>
<evidence type="ECO:0000256" key="1">
    <source>
        <dbReference type="SAM" id="SignalP"/>
    </source>
</evidence>
<comment type="caution">
    <text evidence="3">The sequence shown here is derived from an EMBL/GenBank/DDBJ whole genome shotgun (WGS) entry which is preliminary data.</text>
</comment>
<dbReference type="Proteomes" id="UP001241848">
    <property type="component" value="Unassembled WGS sequence"/>
</dbReference>
<evidence type="ECO:0000259" key="2">
    <source>
        <dbReference type="SMART" id="SM00909"/>
    </source>
</evidence>
<dbReference type="Pfam" id="PF10646">
    <property type="entry name" value="Germane"/>
    <property type="match status" value="2"/>
</dbReference>
<dbReference type="EMBL" id="JAPCKK010000005">
    <property type="protein sequence ID" value="MDP4095700.1"/>
    <property type="molecule type" value="Genomic_DNA"/>
</dbReference>
<proteinExistence type="predicted"/>